<accession>A0A0C9XJV7</accession>
<sequence>MPLRPLGTSLRILTLVFLVVPPLVRANLISVNLPGSTDGDANLQDIADILGLGVNVDVGGLTLDLPSDVGPEDPAPSKKVVVRTTYSCPPKDKHGNALGFRSQSSSPMRCMYKSQDRDRGSYCLYDKVSSRTHL</sequence>
<keyword evidence="3" id="KW-1185">Reference proteome</keyword>
<dbReference type="AlphaFoldDB" id="A0A0C9XJV7"/>
<keyword evidence="1" id="KW-0732">Signal</keyword>
<evidence type="ECO:0000256" key="1">
    <source>
        <dbReference type="SAM" id="SignalP"/>
    </source>
</evidence>
<name>A0A0C9XJV7_9AGAR</name>
<reference evidence="2 3" key="1">
    <citation type="submission" date="2014-04" db="EMBL/GenBank/DDBJ databases">
        <authorList>
            <consortium name="DOE Joint Genome Institute"/>
            <person name="Kuo A."/>
            <person name="Kohler A."/>
            <person name="Nagy L.G."/>
            <person name="Floudas D."/>
            <person name="Copeland A."/>
            <person name="Barry K.W."/>
            <person name="Cichocki N."/>
            <person name="Veneault-Fourrey C."/>
            <person name="LaButti K."/>
            <person name="Lindquist E.A."/>
            <person name="Lipzen A."/>
            <person name="Lundell T."/>
            <person name="Morin E."/>
            <person name="Murat C."/>
            <person name="Sun H."/>
            <person name="Tunlid A."/>
            <person name="Henrissat B."/>
            <person name="Grigoriev I.V."/>
            <person name="Hibbett D.S."/>
            <person name="Martin F."/>
            <person name="Nordberg H.P."/>
            <person name="Cantor M.N."/>
            <person name="Hua S.X."/>
        </authorList>
    </citation>
    <scope>NUCLEOTIDE SEQUENCE [LARGE SCALE GENOMIC DNA]</scope>
    <source>
        <strain evidence="2 3">LaAM-08-1</strain>
    </source>
</reference>
<dbReference type="Proteomes" id="UP000054477">
    <property type="component" value="Unassembled WGS sequence"/>
</dbReference>
<protein>
    <submittedName>
        <fullName evidence="2">Uncharacterized protein</fullName>
    </submittedName>
</protein>
<proteinExistence type="predicted"/>
<evidence type="ECO:0000313" key="3">
    <source>
        <dbReference type="Proteomes" id="UP000054477"/>
    </source>
</evidence>
<feature type="signal peptide" evidence="1">
    <location>
        <begin position="1"/>
        <end position="26"/>
    </location>
</feature>
<dbReference type="EMBL" id="KN838561">
    <property type="protein sequence ID" value="KIK05331.1"/>
    <property type="molecule type" value="Genomic_DNA"/>
</dbReference>
<dbReference type="HOGENOM" id="CLU_1896553_0_0_1"/>
<organism evidence="2 3">
    <name type="scientific">Laccaria amethystina LaAM-08-1</name>
    <dbReference type="NCBI Taxonomy" id="1095629"/>
    <lineage>
        <taxon>Eukaryota</taxon>
        <taxon>Fungi</taxon>
        <taxon>Dikarya</taxon>
        <taxon>Basidiomycota</taxon>
        <taxon>Agaricomycotina</taxon>
        <taxon>Agaricomycetes</taxon>
        <taxon>Agaricomycetidae</taxon>
        <taxon>Agaricales</taxon>
        <taxon>Agaricineae</taxon>
        <taxon>Hydnangiaceae</taxon>
        <taxon>Laccaria</taxon>
    </lineage>
</organism>
<gene>
    <name evidence="2" type="ORF">K443DRAFT_675287</name>
</gene>
<feature type="chain" id="PRO_5002216840" evidence="1">
    <location>
        <begin position="27"/>
        <end position="134"/>
    </location>
</feature>
<reference evidence="3" key="2">
    <citation type="submission" date="2015-01" db="EMBL/GenBank/DDBJ databases">
        <title>Evolutionary Origins and Diversification of the Mycorrhizal Mutualists.</title>
        <authorList>
            <consortium name="DOE Joint Genome Institute"/>
            <consortium name="Mycorrhizal Genomics Consortium"/>
            <person name="Kohler A."/>
            <person name="Kuo A."/>
            <person name="Nagy L.G."/>
            <person name="Floudas D."/>
            <person name="Copeland A."/>
            <person name="Barry K.W."/>
            <person name="Cichocki N."/>
            <person name="Veneault-Fourrey C."/>
            <person name="LaButti K."/>
            <person name="Lindquist E.A."/>
            <person name="Lipzen A."/>
            <person name="Lundell T."/>
            <person name="Morin E."/>
            <person name="Murat C."/>
            <person name="Riley R."/>
            <person name="Ohm R."/>
            <person name="Sun H."/>
            <person name="Tunlid A."/>
            <person name="Henrissat B."/>
            <person name="Grigoriev I.V."/>
            <person name="Hibbett D.S."/>
            <person name="Martin F."/>
        </authorList>
    </citation>
    <scope>NUCLEOTIDE SEQUENCE [LARGE SCALE GENOMIC DNA]</scope>
    <source>
        <strain evidence="3">LaAM-08-1</strain>
    </source>
</reference>
<evidence type="ECO:0000313" key="2">
    <source>
        <dbReference type="EMBL" id="KIK05331.1"/>
    </source>
</evidence>